<dbReference type="Pfam" id="PF02518">
    <property type="entry name" value="HATPase_c"/>
    <property type="match status" value="1"/>
</dbReference>
<accession>A0ABP9FAQ0</accession>
<dbReference type="Proteomes" id="UP001499988">
    <property type="component" value="Unassembled WGS sequence"/>
</dbReference>
<dbReference type="InterPro" id="IPR036890">
    <property type="entry name" value="HATPase_C_sf"/>
</dbReference>
<keyword evidence="9 17" id="KW-0418">Kinase</keyword>
<dbReference type="Gene3D" id="3.30.450.40">
    <property type="match status" value="1"/>
</dbReference>
<keyword evidence="8" id="KW-0547">Nucleotide-binding</keyword>
<evidence type="ECO:0000259" key="15">
    <source>
        <dbReference type="SMART" id="SM00065"/>
    </source>
</evidence>
<evidence type="ECO:0000256" key="8">
    <source>
        <dbReference type="ARBA" id="ARBA00022741"/>
    </source>
</evidence>
<dbReference type="Pfam" id="PF07694">
    <property type="entry name" value="5TM-5TMR_LYT"/>
    <property type="match status" value="1"/>
</dbReference>
<evidence type="ECO:0000256" key="12">
    <source>
        <dbReference type="ARBA" id="ARBA00023012"/>
    </source>
</evidence>
<dbReference type="SMART" id="SM00065">
    <property type="entry name" value="GAF"/>
    <property type="match status" value="1"/>
</dbReference>
<keyword evidence="12" id="KW-0902">Two-component regulatory system</keyword>
<keyword evidence="10" id="KW-0067">ATP-binding</keyword>
<evidence type="ECO:0000256" key="9">
    <source>
        <dbReference type="ARBA" id="ARBA00022777"/>
    </source>
</evidence>
<comment type="catalytic activity">
    <reaction evidence="1">
        <text>ATP + protein L-histidine = ADP + protein N-phospho-L-histidine.</text>
        <dbReference type="EC" id="2.7.13.3"/>
    </reaction>
</comment>
<keyword evidence="11 14" id="KW-1133">Transmembrane helix</keyword>
<dbReference type="SMART" id="SM00387">
    <property type="entry name" value="HATPase_c"/>
    <property type="match status" value="1"/>
</dbReference>
<sequence>MSPDLLDTFELIVKLTQQMSLYLVLAYLLTKTPVLRPMVDLAVHLPHKLILYVTFSLFCIMGTYFGEQTHGAIANTRAMGAILSGLLGGPVTGFLVGLTGGLHRYSLGGFTDLACAISTTSEGLFAGLMHLRLRRSSQLEELFNPLRVFVIALIAEMMQMMIILLVARPFGEAWALVQTIALPMMLVNSLGAALFMSMIRDQRTMAEKLSTAHSAKALKIAERTVGILAGGFNQENTARIARIIYQETNVSAVAITDKDKLLAFIGTGDDHHIPGTPISSSLTLDAIHQNRVVFADGVAQHYQCSLSNNCQLGSSLIVPLRGDNEVIGTVKLYEKKQRIFLNLNQTLGEGIARVLSNQILHGRYVEQKSLLTQAELKLLHAQVSPHFLFNALNTLAAITRRTPDKARPLIQDLAAFLRANLKRGTGEITLREELEHIQHYLTIELARFGDQLQVEIQVPEQYQHISLPTFTLQPLVENAIKHGTSTLLEQGKIRIWAESDNDDLLLTVEDNAGAFPAEPKESDGLGLNIVNRRIKSIYGEEFGLTTHCIPDQQTRVQVRLPRNPE</sequence>
<keyword evidence="6" id="KW-0808">Transferase</keyword>
<evidence type="ECO:0000256" key="2">
    <source>
        <dbReference type="ARBA" id="ARBA00004651"/>
    </source>
</evidence>
<evidence type="ECO:0000256" key="10">
    <source>
        <dbReference type="ARBA" id="ARBA00022840"/>
    </source>
</evidence>
<evidence type="ECO:0000256" key="3">
    <source>
        <dbReference type="ARBA" id="ARBA00012438"/>
    </source>
</evidence>
<dbReference type="InterPro" id="IPR011620">
    <property type="entry name" value="Sig_transdc_His_kinase_LytS_TM"/>
</dbReference>
<evidence type="ECO:0000259" key="16">
    <source>
        <dbReference type="SMART" id="SM00387"/>
    </source>
</evidence>
<dbReference type="InterPro" id="IPR003594">
    <property type="entry name" value="HATPase_dom"/>
</dbReference>
<dbReference type="InterPro" id="IPR003018">
    <property type="entry name" value="GAF"/>
</dbReference>
<dbReference type="EMBL" id="BAABJZ010000097">
    <property type="protein sequence ID" value="GAA4896690.1"/>
    <property type="molecule type" value="Genomic_DNA"/>
</dbReference>
<evidence type="ECO:0000313" key="17">
    <source>
        <dbReference type="EMBL" id="GAA4896690.1"/>
    </source>
</evidence>
<dbReference type="PANTHER" id="PTHR34220:SF10">
    <property type="entry name" value="SENSOR HISTIDINE KINASE BTSS"/>
    <property type="match status" value="1"/>
</dbReference>
<dbReference type="InterPro" id="IPR029016">
    <property type="entry name" value="GAF-like_dom_sf"/>
</dbReference>
<evidence type="ECO:0000256" key="1">
    <source>
        <dbReference type="ARBA" id="ARBA00000085"/>
    </source>
</evidence>
<evidence type="ECO:0000256" key="4">
    <source>
        <dbReference type="ARBA" id="ARBA00022475"/>
    </source>
</evidence>
<evidence type="ECO:0000256" key="13">
    <source>
        <dbReference type="ARBA" id="ARBA00023136"/>
    </source>
</evidence>
<dbReference type="Pfam" id="PF06580">
    <property type="entry name" value="His_kinase"/>
    <property type="match status" value="1"/>
</dbReference>
<dbReference type="SUPFAM" id="SSF55781">
    <property type="entry name" value="GAF domain-like"/>
    <property type="match status" value="1"/>
</dbReference>
<dbReference type="SUPFAM" id="SSF55874">
    <property type="entry name" value="ATPase domain of HSP90 chaperone/DNA topoisomerase II/histidine kinase"/>
    <property type="match status" value="1"/>
</dbReference>
<keyword evidence="18" id="KW-1185">Reference proteome</keyword>
<keyword evidence="4" id="KW-1003">Cell membrane</keyword>
<feature type="transmembrane region" description="Helical" evidence="14">
    <location>
        <begin position="148"/>
        <end position="167"/>
    </location>
</feature>
<evidence type="ECO:0000256" key="14">
    <source>
        <dbReference type="SAM" id="Phobius"/>
    </source>
</evidence>
<feature type="transmembrane region" description="Helical" evidence="14">
    <location>
        <begin position="49"/>
        <end position="66"/>
    </location>
</feature>
<feature type="domain" description="Histidine kinase/HSP90-like ATPase" evidence="16">
    <location>
        <begin position="463"/>
        <end position="564"/>
    </location>
</feature>
<name>A0ABP9FAQ0_9GAMM</name>
<keyword evidence="13 14" id="KW-0472">Membrane</keyword>
<feature type="transmembrane region" description="Helical" evidence="14">
    <location>
        <begin position="173"/>
        <end position="195"/>
    </location>
</feature>
<dbReference type="RefSeq" id="WP_345336509.1">
    <property type="nucleotide sequence ID" value="NZ_BAABJZ010000097.1"/>
</dbReference>
<organism evidence="17 18">
    <name type="scientific">Ferrimonas pelagia</name>
    <dbReference type="NCBI Taxonomy" id="1177826"/>
    <lineage>
        <taxon>Bacteria</taxon>
        <taxon>Pseudomonadati</taxon>
        <taxon>Pseudomonadota</taxon>
        <taxon>Gammaproteobacteria</taxon>
        <taxon>Alteromonadales</taxon>
        <taxon>Ferrimonadaceae</taxon>
        <taxon>Ferrimonas</taxon>
    </lineage>
</organism>
<evidence type="ECO:0000256" key="6">
    <source>
        <dbReference type="ARBA" id="ARBA00022679"/>
    </source>
</evidence>
<keyword evidence="5" id="KW-0597">Phosphoprotein</keyword>
<dbReference type="InterPro" id="IPR010559">
    <property type="entry name" value="Sig_transdc_His_kin_internal"/>
</dbReference>
<dbReference type="EC" id="2.7.13.3" evidence="3"/>
<evidence type="ECO:0000256" key="7">
    <source>
        <dbReference type="ARBA" id="ARBA00022692"/>
    </source>
</evidence>
<dbReference type="GO" id="GO:0016301">
    <property type="term" value="F:kinase activity"/>
    <property type="evidence" value="ECO:0007669"/>
    <property type="project" value="UniProtKB-KW"/>
</dbReference>
<dbReference type="InterPro" id="IPR050640">
    <property type="entry name" value="Bact_2-comp_sensor_kinase"/>
</dbReference>
<protein>
    <recommendedName>
        <fullName evidence="3">histidine kinase</fullName>
        <ecNumber evidence="3">2.7.13.3</ecNumber>
    </recommendedName>
</protein>
<comment type="caution">
    <text evidence="17">The sequence shown here is derived from an EMBL/GenBank/DDBJ whole genome shotgun (WGS) entry which is preliminary data.</text>
</comment>
<evidence type="ECO:0000313" key="18">
    <source>
        <dbReference type="Proteomes" id="UP001499988"/>
    </source>
</evidence>
<evidence type="ECO:0000256" key="11">
    <source>
        <dbReference type="ARBA" id="ARBA00022989"/>
    </source>
</evidence>
<dbReference type="PANTHER" id="PTHR34220">
    <property type="entry name" value="SENSOR HISTIDINE KINASE YPDA"/>
    <property type="match status" value="1"/>
</dbReference>
<keyword evidence="7 14" id="KW-0812">Transmembrane</keyword>
<reference evidence="18" key="1">
    <citation type="journal article" date="2019" name="Int. J. Syst. Evol. Microbiol.">
        <title>The Global Catalogue of Microorganisms (GCM) 10K type strain sequencing project: providing services to taxonomists for standard genome sequencing and annotation.</title>
        <authorList>
            <consortium name="The Broad Institute Genomics Platform"/>
            <consortium name="The Broad Institute Genome Sequencing Center for Infectious Disease"/>
            <person name="Wu L."/>
            <person name="Ma J."/>
        </authorList>
    </citation>
    <scope>NUCLEOTIDE SEQUENCE [LARGE SCALE GENOMIC DNA]</scope>
    <source>
        <strain evidence="18">JCM 18401</strain>
    </source>
</reference>
<evidence type="ECO:0000256" key="5">
    <source>
        <dbReference type="ARBA" id="ARBA00022553"/>
    </source>
</evidence>
<comment type="subcellular location">
    <subcellularLocation>
        <location evidence="2">Cell membrane</location>
        <topology evidence="2">Multi-pass membrane protein</topology>
    </subcellularLocation>
</comment>
<feature type="transmembrane region" description="Helical" evidence="14">
    <location>
        <begin position="78"/>
        <end position="99"/>
    </location>
</feature>
<gene>
    <name evidence="17" type="ORF">GCM10023333_32500</name>
</gene>
<proteinExistence type="predicted"/>
<feature type="domain" description="GAF" evidence="15">
    <location>
        <begin position="232"/>
        <end position="369"/>
    </location>
</feature>
<dbReference type="Pfam" id="PF13185">
    <property type="entry name" value="GAF_2"/>
    <property type="match status" value="1"/>
</dbReference>
<dbReference type="Gene3D" id="3.30.565.10">
    <property type="entry name" value="Histidine kinase-like ATPase, C-terminal domain"/>
    <property type="match status" value="1"/>
</dbReference>